<evidence type="ECO:0000313" key="1">
    <source>
        <dbReference type="EMBL" id="OCX77216.1"/>
    </source>
</evidence>
<organism evidence="1 2">
    <name type="scientific">Acidithiobacillus thiooxidans</name>
    <name type="common">Thiobacillus thiooxidans</name>
    <dbReference type="NCBI Taxonomy" id="930"/>
    <lineage>
        <taxon>Bacteria</taxon>
        <taxon>Pseudomonadati</taxon>
        <taxon>Pseudomonadota</taxon>
        <taxon>Acidithiobacillia</taxon>
        <taxon>Acidithiobacillales</taxon>
        <taxon>Acidithiobacillaceae</taxon>
        <taxon>Acidithiobacillus</taxon>
    </lineage>
</organism>
<dbReference type="Proteomes" id="UP000094893">
    <property type="component" value="Unassembled WGS sequence"/>
</dbReference>
<protein>
    <submittedName>
        <fullName evidence="1">Uncharacterized protein</fullName>
    </submittedName>
</protein>
<dbReference type="AlphaFoldDB" id="A0A1C2JMN8"/>
<dbReference type="RefSeq" id="WP_024894208.1">
    <property type="nucleotide sequence ID" value="NZ_LWRZ01000008.1"/>
</dbReference>
<proteinExistence type="predicted"/>
<name>A0A1C2JMN8_ACITH</name>
<comment type="caution">
    <text evidence="1">The sequence shown here is derived from an EMBL/GenBank/DDBJ whole genome shotgun (WGS) entry which is preliminary data.</text>
</comment>
<gene>
    <name evidence="1" type="ORF">A6P07_00560</name>
</gene>
<reference evidence="1 2" key="1">
    <citation type="journal article" date="2016" name="Int. J. Mol. Sci.">
        <title>Comparative genomics of the extreme acidophile Acidithiobacillus thiooxidans reveals intraspecific divergence and niche adaptation.</title>
        <authorList>
            <person name="Zhang X."/>
            <person name="Feng X."/>
            <person name="Tao J."/>
            <person name="Ma L."/>
            <person name="Xiao Y."/>
            <person name="Liang Y."/>
            <person name="Liu X."/>
            <person name="Yin H."/>
        </authorList>
    </citation>
    <scope>NUCLEOTIDE SEQUENCE [LARGE SCALE GENOMIC DNA]</scope>
    <source>
        <strain evidence="1 2">A02</strain>
    </source>
</reference>
<dbReference type="EMBL" id="LWSA01000008">
    <property type="protein sequence ID" value="OCX77216.1"/>
    <property type="molecule type" value="Genomic_DNA"/>
</dbReference>
<accession>A0A1C2JMN8</accession>
<sequence length="122" mass="13704">MPVELSPILPLLAGLDTKQRETSLSVGASVKRQQQTGYWTGDHVVFNVNRQQIFNLPTYGINSKAAKSMDIPKILSTHRPEVCAMLYEDQHGAFWCIRLNGPGLPVFQDDWFQSYAKLAVLV</sequence>
<evidence type="ECO:0000313" key="2">
    <source>
        <dbReference type="Proteomes" id="UP000094893"/>
    </source>
</evidence>